<dbReference type="EC" id="3.2.1.1" evidence="3"/>
<comment type="caution">
    <text evidence="7">The sequence shown here is derived from an EMBL/GenBank/DDBJ whole genome shotgun (WGS) entry which is preliminary data.</text>
</comment>
<dbReference type="AlphaFoldDB" id="A0A3E0VLW3"/>
<dbReference type="SUPFAM" id="SSF49464">
    <property type="entry name" value="Carboxypeptidase regulatory domain-like"/>
    <property type="match status" value="1"/>
</dbReference>
<proteinExistence type="inferred from homology"/>
<dbReference type="SUPFAM" id="SSF117074">
    <property type="entry name" value="Hypothetical protein PA1324"/>
    <property type="match status" value="1"/>
</dbReference>
<evidence type="ECO:0000256" key="1">
    <source>
        <dbReference type="ARBA" id="ARBA00000548"/>
    </source>
</evidence>
<dbReference type="Gene3D" id="2.60.40.10">
    <property type="entry name" value="Immunoglobulins"/>
    <property type="match status" value="1"/>
</dbReference>
<evidence type="ECO:0000256" key="4">
    <source>
        <dbReference type="ARBA" id="ARBA00022525"/>
    </source>
</evidence>
<dbReference type="OrthoDB" id="614750at2"/>
<evidence type="ECO:0000313" key="8">
    <source>
        <dbReference type="Proteomes" id="UP000256486"/>
    </source>
</evidence>
<protein>
    <recommendedName>
        <fullName evidence="3">alpha-amylase</fullName>
        <ecNumber evidence="3">3.2.1.1</ecNumber>
    </recommendedName>
    <alternativeName>
        <fullName evidence="6">1,4-alpha-D-glucan glucanohydrolase</fullName>
    </alternativeName>
</protein>
<dbReference type="Pfam" id="PF13620">
    <property type="entry name" value="CarboxypepD_reg"/>
    <property type="match status" value="1"/>
</dbReference>
<dbReference type="GO" id="GO:0030246">
    <property type="term" value="F:carbohydrate binding"/>
    <property type="evidence" value="ECO:0007669"/>
    <property type="project" value="InterPro"/>
</dbReference>
<dbReference type="SUPFAM" id="SSF49452">
    <property type="entry name" value="Starch-binding domain-like"/>
    <property type="match status" value="1"/>
</dbReference>
<organism evidence="7 8">
    <name type="scientific">Subtercola boreus</name>
    <dbReference type="NCBI Taxonomy" id="120213"/>
    <lineage>
        <taxon>Bacteria</taxon>
        <taxon>Bacillati</taxon>
        <taxon>Actinomycetota</taxon>
        <taxon>Actinomycetes</taxon>
        <taxon>Micrococcales</taxon>
        <taxon>Microbacteriaceae</taxon>
        <taxon>Subtercola</taxon>
    </lineage>
</organism>
<comment type="catalytic activity">
    <reaction evidence="1">
        <text>Endohydrolysis of (1-&gt;4)-alpha-D-glucosidic linkages in polysaccharides containing three or more (1-&gt;4)-alpha-linked D-glucose units.</text>
        <dbReference type="EC" id="3.2.1.1"/>
    </reaction>
</comment>
<dbReference type="Proteomes" id="UP000256486">
    <property type="component" value="Unassembled WGS sequence"/>
</dbReference>
<dbReference type="EMBL" id="NBWZ01000001">
    <property type="protein sequence ID" value="RFA10609.1"/>
    <property type="molecule type" value="Genomic_DNA"/>
</dbReference>
<keyword evidence="8" id="KW-1185">Reference proteome</keyword>
<comment type="similarity">
    <text evidence="2">Belongs to the serine-aspartate repeat-containing protein (SDr) family.</text>
</comment>
<evidence type="ECO:0000256" key="6">
    <source>
        <dbReference type="ARBA" id="ARBA00030238"/>
    </source>
</evidence>
<keyword evidence="4" id="KW-0964">Secreted</keyword>
<dbReference type="Gene3D" id="2.60.40.1120">
    <property type="entry name" value="Carboxypeptidase-like, regulatory domain"/>
    <property type="match status" value="2"/>
</dbReference>
<evidence type="ECO:0000256" key="5">
    <source>
        <dbReference type="ARBA" id="ARBA00022729"/>
    </source>
</evidence>
<dbReference type="InterPro" id="IPR013783">
    <property type="entry name" value="Ig-like_fold"/>
</dbReference>
<dbReference type="PANTHER" id="PTHR36108:SF13">
    <property type="entry name" value="COLOSSIN-B-RELATED"/>
    <property type="match status" value="1"/>
</dbReference>
<dbReference type="GO" id="GO:0004556">
    <property type="term" value="F:alpha-amylase activity"/>
    <property type="evidence" value="ECO:0007669"/>
    <property type="project" value="UniProtKB-EC"/>
</dbReference>
<name>A0A3E0VLW3_9MICO</name>
<evidence type="ECO:0000313" key="7">
    <source>
        <dbReference type="EMBL" id="RFA10609.1"/>
    </source>
</evidence>
<dbReference type="InterPro" id="IPR008969">
    <property type="entry name" value="CarboxyPept-like_regulatory"/>
</dbReference>
<gene>
    <name evidence="7" type="ORF">B7R54_16415</name>
</gene>
<dbReference type="InterPro" id="IPR013784">
    <property type="entry name" value="Carb-bd-like_fold"/>
</dbReference>
<reference evidence="7 8" key="1">
    <citation type="submission" date="2017-04" db="EMBL/GenBank/DDBJ databases">
        <title>Comparative genome analysis of Subtercola boreus.</title>
        <authorList>
            <person name="Cho Y.-J."/>
            <person name="Cho A."/>
            <person name="Kim O.-S."/>
            <person name="Lee J.-I."/>
        </authorList>
    </citation>
    <scope>NUCLEOTIDE SEQUENCE [LARGE SCALE GENOMIC DNA]</scope>
    <source>
        <strain evidence="7 8">K300</strain>
    </source>
</reference>
<keyword evidence="5" id="KW-0732">Signal</keyword>
<sequence length="868" mass="88530">MTASFDARPRHSRWRLASTAIFVVIAVVGGVFMGAAPAEASNLGTLTGTVRDGSSTGAPLAGVTVGVGRDSSRVATATTGSDGSYRITGLAADDDYYVVFTAATPFIGGQIYPPAIVAGGVTVADYVMLRYASLVGTVVSAGPNPVPISGAHVIAFGTASPVSDSAGTLRLNNFSPGRLTEFTVSASGYNPTVVRKTFSSGETWTTTISLTRLSIVTGTVTAEDTGLPLADVAITVPTAYYPYPVARTDAAGRYTLAGVPAGTQTVQAEDTTGNYVTKSRAAQFVGGDSRVMDFTLTAEPKGRIAGLVTEAGATPAPLRNVAALLYRAGITPPSSTVVAQAVSDSTGAYSIGRVPAGDYVVHYVYYDDDCDSESCPDNRHLDEWYDNAFIRKESTIIHVAEGQSVTGIDAALDATRSLPTVAGTVALGGSPATAAGTLVEFVTPGGTVTNSTTTLSDGTYSAAKVRTGTYAVRFTNPDYASGSTTVTVTSSVTGLNASLARLPTFTESPTPTISGSARVGQTLTAKTGSWSPVPAAFMYQWMRGGVKISGATGKTYAPVVADVGQTLSVAVTATKPELSSLTKRSASTPAVTRELTATPTPTITGAAVVGSTLTVAPGSWEPAPVTFTYKWKSNGAVVYGATSSTFTVRPADAGHTITVDVTGSKPGFVSVMRASAPTAAVLSTFATSANPTISGTVAVDLVLTAKTGTWSPSPTSFSFVWLRNGSPISGATTSSYRLTAADSGARISVTVKAAKPGYLSVSRTSAPSSVVLLRLTSTPTPTVVGSARLGSTLYAGTKAWAPAPVALLFQWMRSGVAISGATGTQYTLTAADVGKSITVSVTGTRASYLQATRTSAATPGVTSRPASD</sequence>
<evidence type="ECO:0000256" key="3">
    <source>
        <dbReference type="ARBA" id="ARBA00012595"/>
    </source>
</evidence>
<dbReference type="Gene3D" id="2.60.40.2700">
    <property type="match status" value="4"/>
</dbReference>
<accession>A0A3E0VLW3</accession>
<evidence type="ECO:0000256" key="2">
    <source>
        <dbReference type="ARBA" id="ARBA00007257"/>
    </source>
</evidence>
<dbReference type="GO" id="GO:0005975">
    <property type="term" value="P:carbohydrate metabolic process"/>
    <property type="evidence" value="ECO:0007669"/>
    <property type="project" value="UniProtKB-ARBA"/>
</dbReference>
<dbReference type="SUPFAM" id="SSF49478">
    <property type="entry name" value="Cna protein B-type domain"/>
    <property type="match status" value="1"/>
</dbReference>
<dbReference type="PANTHER" id="PTHR36108">
    <property type="entry name" value="COLOSSIN-B-RELATED"/>
    <property type="match status" value="1"/>
</dbReference>